<dbReference type="OrthoDB" id="4117455at2759"/>
<proteinExistence type="predicted"/>
<gene>
    <name evidence="1" type="ORF">VP1G_03853</name>
</gene>
<reference evidence="2" key="1">
    <citation type="submission" date="2014-12" db="EMBL/GenBank/DDBJ databases">
        <title>Genome Sequence of Valsa Canker Pathogens Uncovers a Specific Adaption of Colonization on Woody Bark.</title>
        <authorList>
            <person name="Yin Z."/>
            <person name="Liu H."/>
            <person name="Gao X."/>
            <person name="Li Z."/>
            <person name="Song N."/>
            <person name="Ke X."/>
            <person name="Dai Q."/>
            <person name="Wu Y."/>
            <person name="Sun Y."/>
            <person name="Xu J.-R."/>
            <person name="Kang Z.K."/>
            <person name="Wang L."/>
            <person name="Huang L."/>
        </authorList>
    </citation>
    <scope>NUCLEOTIDE SEQUENCE [LARGE SCALE GENOMIC DNA]</scope>
    <source>
        <strain evidence="2">SXYL134</strain>
    </source>
</reference>
<dbReference type="EMBL" id="KN714689">
    <property type="protein sequence ID" value="KUI56449.1"/>
    <property type="molecule type" value="Genomic_DNA"/>
</dbReference>
<keyword evidence="2" id="KW-1185">Reference proteome</keyword>
<sequence>MDASAQEVIEDKKPKRIRQKDIQAIVEKHDDGKDKLIQIWYRPAFNMPLVPLVTAFSRNAAMVFSEVWKKELESGSSLLVLKGTNMEPYKLILDWINMCVEEGNDIKFPEIDEDEHQLHVLLEVIATANALKIPEMSLQSGLKKRGPSYARKHLIDLDIVERIYDENDKEYTEDLREIAAVSIFEAWWTKKLDEPEYDEYMSFLEQMRVEFPKLDEDLRVQFQKKKDFIEGKRVEKKRLRDTEASAALGGVDEGWDSVDVQPAAVAVGGGWDSTEVDGAAEAGGNDWNNVGVATSAEQDTNQMWGSTSVNIW</sequence>
<dbReference type="Proteomes" id="UP000078576">
    <property type="component" value="Unassembled WGS sequence"/>
</dbReference>
<evidence type="ECO:0000313" key="1">
    <source>
        <dbReference type="EMBL" id="KUI56449.1"/>
    </source>
</evidence>
<dbReference type="AlphaFoldDB" id="A0A194UXV6"/>
<protein>
    <submittedName>
        <fullName evidence="1">Uncharacterized protein</fullName>
    </submittedName>
</protein>
<name>A0A194UXV6_CYTMA</name>
<evidence type="ECO:0000313" key="2">
    <source>
        <dbReference type="Proteomes" id="UP000078576"/>
    </source>
</evidence>
<accession>A0A194UXV6</accession>
<organism evidence="1 2">
    <name type="scientific">Cytospora mali</name>
    <name type="common">Apple Valsa canker fungus</name>
    <name type="synonym">Valsa mali</name>
    <dbReference type="NCBI Taxonomy" id="578113"/>
    <lineage>
        <taxon>Eukaryota</taxon>
        <taxon>Fungi</taxon>
        <taxon>Dikarya</taxon>
        <taxon>Ascomycota</taxon>
        <taxon>Pezizomycotina</taxon>
        <taxon>Sordariomycetes</taxon>
        <taxon>Sordariomycetidae</taxon>
        <taxon>Diaporthales</taxon>
        <taxon>Cytosporaceae</taxon>
        <taxon>Cytospora</taxon>
    </lineage>
</organism>